<dbReference type="InterPro" id="IPR021675">
    <property type="entry name" value="DUF3261"/>
</dbReference>
<dbReference type="Pfam" id="PF11659">
    <property type="entry name" value="DUF3261"/>
    <property type="match status" value="1"/>
</dbReference>
<dbReference type="RefSeq" id="WP_121638479.1">
    <property type="nucleotide sequence ID" value="NZ_CP033066.1"/>
</dbReference>
<dbReference type="Proteomes" id="UP000279995">
    <property type="component" value="Chromosome II"/>
</dbReference>
<evidence type="ECO:0000313" key="1">
    <source>
        <dbReference type="EMBL" id="AYM88645.1"/>
    </source>
</evidence>
<sequence length="195" mass="22177">MSKLIPVIEAHIRHFLKCTFIALVCVCITACSSTYKSSERVDISAATILDISHVPVQMFDQNWQHVLYIQNNEKEHTLLAQLEINKQGTINLLLMTTQGLPILKLEKLNNQPSNVTKMILGVDLDPAYILADIALVHWPVLFLNEKISGAIIKQIATQRRVVKNNRSIITINYSDNKTVLNNSERHYQITFEKVN</sequence>
<dbReference type="EMBL" id="CP033066">
    <property type="protein sequence ID" value="AYM88645.1"/>
    <property type="molecule type" value="Genomic_DNA"/>
</dbReference>
<accession>A0AAD0XES5</accession>
<dbReference type="AlphaFoldDB" id="A0AAD0XES5"/>
<proteinExistence type="predicted"/>
<protein>
    <submittedName>
        <fullName evidence="1">DUF3261 domain-containing protein</fullName>
    </submittedName>
</protein>
<evidence type="ECO:0000313" key="2">
    <source>
        <dbReference type="Proteomes" id="UP000279995"/>
    </source>
</evidence>
<organism evidence="1 2">
    <name type="scientific">Pseudoalteromonas agarivorans</name>
    <dbReference type="NCBI Taxonomy" id="176102"/>
    <lineage>
        <taxon>Bacteria</taxon>
        <taxon>Pseudomonadati</taxon>
        <taxon>Pseudomonadota</taxon>
        <taxon>Gammaproteobacteria</taxon>
        <taxon>Alteromonadales</taxon>
        <taxon>Pseudoalteromonadaceae</taxon>
        <taxon>Pseudoalteromonas</taxon>
    </lineage>
</organism>
<reference evidence="1 2" key="1">
    <citation type="submission" date="2018-10" db="EMBL/GenBank/DDBJ databases">
        <title>Complete Genome Sequence and Transcriptomic Profiles of a Marine Bacterium, Pseudoalteromonas agarivorans Hao 2018.</title>
        <authorList>
            <person name="Hao L."/>
        </authorList>
    </citation>
    <scope>NUCLEOTIDE SEQUENCE [LARGE SCALE GENOMIC DNA]</scope>
    <source>
        <strain evidence="1 2">Hao 2018</strain>
    </source>
</reference>
<name>A0AAD0XES5_9GAMM</name>
<gene>
    <name evidence="1" type="ORF">D9T18_18340</name>
</gene>